<reference evidence="2 3" key="1">
    <citation type="submission" date="2023-08" db="EMBL/GenBank/DDBJ databases">
        <title>Pseudoalteromonas haloplanktis LL1 genome.</title>
        <authorList>
            <person name="Wu S."/>
        </authorList>
    </citation>
    <scope>NUCLEOTIDE SEQUENCE [LARGE SCALE GENOMIC DNA]</scope>
    <source>
        <strain evidence="2 3">LL1</strain>
    </source>
</reference>
<name>A0ABU1BHT4_PSEHA</name>
<feature type="transmembrane region" description="Helical" evidence="1">
    <location>
        <begin position="6"/>
        <end position="23"/>
    </location>
</feature>
<sequence length="164" mass="18956">MSTFILWGFLMTFLYCLVQKSFMPNGDRTLMWISLTIFLSYLLFDPLLNKTLGIDSIDYTNVYLIFSACDIFTLIIILLITYKKKVSELPAKLYVVAGLTVNIVLFIGMHIDTIILSNHEAWWFWSFYSVAVNLMDIMMITALVLNKDYLGLMRLLRKVGLLKA</sequence>
<keyword evidence="1" id="KW-0472">Membrane</keyword>
<dbReference type="RefSeq" id="WP_309039502.1">
    <property type="nucleotide sequence ID" value="NZ_JAVIFY010000014.1"/>
</dbReference>
<evidence type="ECO:0000256" key="1">
    <source>
        <dbReference type="SAM" id="Phobius"/>
    </source>
</evidence>
<feature type="transmembrane region" description="Helical" evidence="1">
    <location>
        <begin position="30"/>
        <end position="48"/>
    </location>
</feature>
<dbReference type="Proteomes" id="UP001226574">
    <property type="component" value="Unassembled WGS sequence"/>
</dbReference>
<feature type="transmembrane region" description="Helical" evidence="1">
    <location>
        <begin position="60"/>
        <end position="81"/>
    </location>
</feature>
<protein>
    <recommendedName>
        <fullName evidence="4">Membrane protein triplicated sequence</fullName>
    </recommendedName>
</protein>
<keyword evidence="1" id="KW-1133">Transmembrane helix</keyword>
<keyword evidence="1" id="KW-0812">Transmembrane</keyword>
<comment type="caution">
    <text evidence="2">The sequence shown here is derived from an EMBL/GenBank/DDBJ whole genome shotgun (WGS) entry which is preliminary data.</text>
</comment>
<feature type="transmembrane region" description="Helical" evidence="1">
    <location>
        <begin position="122"/>
        <end position="145"/>
    </location>
</feature>
<feature type="transmembrane region" description="Helical" evidence="1">
    <location>
        <begin position="93"/>
        <end position="116"/>
    </location>
</feature>
<keyword evidence="3" id="KW-1185">Reference proteome</keyword>
<proteinExistence type="predicted"/>
<dbReference type="EMBL" id="JAVIFY010000014">
    <property type="protein sequence ID" value="MDQ9093316.1"/>
    <property type="molecule type" value="Genomic_DNA"/>
</dbReference>
<evidence type="ECO:0000313" key="2">
    <source>
        <dbReference type="EMBL" id="MDQ9093316.1"/>
    </source>
</evidence>
<evidence type="ECO:0000313" key="3">
    <source>
        <dbReference type="Proteomes" id="UP001226574"/>
    </source>
</evidence>
<accession>A0ABU1BHT4</accession>
<organism evidence="2 3">
    <name type="scientific">Pseudoalteromonas haloplanktis</name>
    <name type="common">Alteromonas haloplanktis</name>
    <dbReference type="NCBI Taxonomy" id="228"/>
    <lineage>
        <taxon>Bacteria</taxon>
        <taxon>Pseudomonadati</taxon>
        <taxon>Pseudomonadota</taxon>
        <taxon>Gammaproteobacteria</taxon>
        <taxon>Alteromonadales</taxon>
        <taxon>Pseudoalteromonadaceae</taxon>
        <taxon>Pseudoalteromonas</taxon>
    </lineage>
</organism>
<gene>
    <name evidence="2" type="ORF">RC083_17190</name>
</gene>
<evidence type="ECO:0008006" key="4">
    <source>
        <dbReference type="Google" id="ProtNLM"/>
    </source>
</evidence>